<evidence type="ECO:0000313" key="1">
    <source>
        <dbReference type="EMBL" id="KSU48693.1"/>
    </source>
</evidence>
<dbReference type="RefSeq" id="WP_058265432.1">
    <property type="nucleotide sequence ID" value="NZ_FMYN01000003.1"/>
</dbReference>
<evidence type="ECO:0000313" key="2">
    <source>
        <dbReference type="Proteomes" id="UP000053797"/>
    </source>
</evidence>
<organism evidence="1 2">
    <name type="scientific">Exiguobacterium indicum</name>
    <dbReference type="NCBI Taxonomy" id="296995"/>
    <lineage>
        <taxon>Bacteria</taxon>
        <taxon>Bacillati</taxon>
        <taxon>Bacillota</taxon>
        <taxon>Bacilli</taxon>
        <taxon>Bacillales</taxon>
        <taxon>Bacillales Family XII. Incertae Sedis</taxon>
        <taxon>Exiguobacterium</taxon>
    </lineage>
</organism>
<comment type="caution">
    <text evidence="1">The sequence shown here is derived from an EMBL/GenBank/DDBJ whole genome shotgun (WGS) entry which is preliminary data.</text>
</comment>
<protein>
    <submittedName>
        <fullName evidence="1">Uncharacterized protein</fullName>
    </submittedName>
</protein>
<proteinExistence type="predicted"/>
<sequence length="81" mass="9546">MKRDTSLHDLELWEYVLHHFKMLPPLTDTMREAFNPTSWQQDLHHSLTRSLLSISFTVHGYQPSHLSNATSSLYIDKRCHP</sequence>
<dbReference type="EMBL" id="LNQL01000003">
    <property type="protein sequence ID" value="KSU48693.1"/>
    <property type="molecule type" value="Genomic_DNA"/>
</dbReference>
<reference evidence="1 2" key="1">
    <citation type="journal article" date="2015" name="Int. J. Syst. Evol. Microbiol.">
        <title>Exiguobacterium enclense sp. nov., isolated from sediment.</title>
        <authorList>
            <person name="Dastager S.G."/>
            <person name="Mawlankar R."/>
            <person name="Sonalkar V.V."/>
            <person name="Thorat M.N."/>
            <person name="Mual P."/>
            <person name="Verma A."/>
            <person name="Krishnamurthi S."/>
            <person name="Tang S.K."/>
            <person name="Li W.J."/>
        </authorList>
    </citation>
    <scope>NUCLEOTIDE SEQUENCE [LARGE SCALE GENOMIC DNA]</scope>
    <source>
        <strain evidence="1 2">NIO-1109</strain>
    </source>
</reference>
<name>A0A0V8GEN5_9BACL</name>
<dbReference type="AlphaFoldDB" id="A0A0V8GEN5"/>
<gene>
    <name evidence="1" type="ORF">AS033_10195</name>
</gene>
<accession>A0A0V8GEN5</accession>
<dbReference type="Proteomes" id="UP000053797">
    <property type="component" value="Unassembled WGS sequence"/>
</dbReference>